<reference evidence="3 4" key="1">
    <citation type="submission" date="2019-03" db="EMBL/GenBank/DDBJ databases">
        <title>Draft genome sequences of novel Actinobacteria.</title>
        <authorList>
            <person name="Sahin N."/>
            <person name="Ay H."/>
            <person name="Saygin H."/>
        </authorList>
    </citation>
    <scope>NUCLEOTIDE SEQUENCE [LARGE SCALE GENOMIC DNA]</scope>
    <source>
        <strain evidence="3 4">6K102</strain>
    </source>
</reference>
<protein>
    <recommendedName>
        <fullName evidence="2">YcaO domain-containing protein</fullName>
    </recommendedName>
</protein>
<dbReference type="Gene3D" id="3.40.50.720">
    <property type="entry name" value="NAD(P)-binding Rossmann-like Domain"/>
    <property type="match status" value="1"/>
</dbReference>
<dbReference type="SUPFAM" id="SSF51735">
    <property type="entry name" value="NAD(P)-binding Rossmann-fold domains"/>
    <property type="match status" value="1"/>
</dbReference>
<dbReference type="PROSITE" id="PS51664">
    <property type="entry name" value="YCAO"/>
    <property type="match status" value="1"/>
</dbReference>
<evidence type="ECO:0000259" key="2">
    <source>
        <dbReference type="PROSITE" id="PS51664"/>
    </source>
</evidence>
<accession>A0A4R5FIN7</accession>
<feature type="domain" description="YcaO" evidence="2">
    <location>
        <begin position="395"/>
        <end position="663"/>
    </location>
</feature>
<sequence>MAFRLCEGVHLTPTGSGVLIHTPRGRTDVDDPSMYRWLASLLPLLDGSHALDDLIGAFPPREEAKVRQAVSVLRRAEAVVDRAAEDDHTLRAWELAEYRNEIRFLDQHRSSAARAFEAYRDTTGLVIGAGELALACVRGLVATGTRVVRVAVPAASDRRAFASLAPRDAGQRIECHVLDGTPRARLRELLDDAGIVLAVTGPDMPGQGRLDVAPGTVFAQAVHTAGHEVWLGPVTTSGAAPVSPPDLLARCADALPLAGERRSGRIAPQALRAATTVAGHRLVRSVFRQVTGLCAEEPRHVRVDLTTLECTDHHVLAHPLEQPAERRSRDAFMDRLDALEAGRPLDERTLRSRSRPCLDLRTGIFTDVTRAGPAGPPLHVHELAVVDPVGRGRAGTVAGYGMSRASAYRDALLRAFALYGAATCDPRRFTAGGTDRMSARAAAAAFRRGRVDGEVWALDLSTRDAVRVDARRAFPLLPRPDGVAAGLDWEEALTRALLGRARRLALSRLTDGYAALPEIDLADAPLDETASACRDIMAAAGTAPRCHDLSSLTVAPTVGLRLGARTVACASGVSIAAALHEGLLLALAAAQATGDDRPPPSVAPLARVGPGTGVRTDPAPLTAAELTEAFMAQGHRPVAVPLDHDQEVSRILPYVVNVVMCRA</sequence>
<dbReference type="InterPro" id="IPR036291">
    <property type="entry name" value="NAD(P)-bd_dom_sf"/>
</dbReference>
<evidence type="ECO:0000313" key="3">
    <source>
        <dbReference type="EMBL" id="TDE51536.1"/>
    </source>
</evidence>
<evidence type="ECO:0000256" key="1">
    <source>
        <dbReference type="SAM" id="MobiDB-lite"/>
    </source>
</evidence>
<name>A0A4R5FIN7_9ACTN</name>
<gene>
    <name evidence="3" type="ORF">E1295_18200</name>
</gene>
<comment type="caution">
    <text evidence="3">The sequence shown here is derived from an EMBL/GenBank/DDBJ whole genome shotgun (WGS) entry which is preliminary data.</text>
</comment>
<organism evidence="3 4">
    <name type="scientific">Nonomuraea mesophila</name>
    <dbReference type="NCBI Taxonomy" id="2530382"/>
    <lineage>
        <taxon>Bacteria</taxon>
        <taxon>Bacillati</taxon>
        <taxon>Actinomycetota</taxon>
        <taxon>Actinomycetes</taxon>
        <taxon>Streptosporangiales</taxon>
        <taxon>Streptosporangiaceae</taxon>
        <taxon>Nonomuraea</taxon>
    </lineage>
</organism>
<dbReference type="Proteomes" id="UP000295136">
    <property type="component" value="Unassembled WGS sequence"/>
</dbReference>
<dbReference type="InterPro" id="IPR003776">
    <property type="entry name" value="YcaO-like_dom"/>
</dbReference>
<dbReference type="RefSeq" id="WP_132631511.1">
    <property type="nucleotide sequence ID" value="NZ_SMLD01000042.1"/>
</dbReference>
<proteinExistence type="predicted"/>
<keyword evidence="4" id="KW-1185">Reference proteome</keyword>
<dbReference type="EMBL" id="SMLD01000042">
    <property type="protein sequence ID" value="TDE51536.1"/>
    <property type="molecule type" value="Genomic_DNA"/>
</dbReference>
<feature type="region of interest" description="Disordered" evidence="1">
    <location>
        <begin position="594"/>
        <end position="614"/>
    </location>
</feature>
<evidence type="ECO:0000313" key="4">
    <source>
        <dbReference type="Proteomes" id="UP000295136"/>
    </source>
</evidence>
<dbReference type="AlphaFoldDB" id="A0A4R5FIN7"/>